<comment type="pathway">
    <text evidence="2 8">Pyrimidine metabolism; CTP biosynthesis via salvage pathway; CTP from cytidine: step 1/3.</text>
</comment>
<name>A0A9P4MZC7_9PLEO</name>
<dbReference type="InterPro" id="IPR029057">
    <property type="entry name" value="PRTase-like"/>
</dbReference>
<organism evidence="11 12">
    <name type="scientific">Delitschia confertaspora ATCC 74209</name>
    <dbReference type="NCBI Taxonomy" id="1513339"/>
    <lineage>
        <taxon>Eukaryota</taxon>
        <taxon>Fungi</taxon>
        <taxon>Dikarya</taxon>
        <taxon>Ascomycota</taxon>
        <taxon>Pezizomycotina</taxon>
        <taxon>Dothideomycetes</taxon>
        <taxon>Pleosporomycetidae</taxon>
        <taxon>Pleosporales</taxon>
        <taxon>Delitschiaceae</taxon>
        <taxon>Delitschia</taxon>
    </lineage>
</organism>
<dbReference type="EMBL" id="ML993963">
    <property type="protein sequence ID" value="KAF2201740.1"/>
    <property type="molecule type" value="Genomic_DNA"/>
</dbReference>
<dbReference type="NCBIfam" id="NF004018">
    <property type="entry name" value="PRK05480.1"/>
    <property type="match status" value="1"/>
</dbReference>
<dbReference type="SUPFAM" id="SSF53271">
    <property type="entry name" value="PRTase-like"/>
    <property type="match status" value="1"/>
</dbReference>
<dbReference type="Gene3D" id="3.40.50.300">
    <property type="entry name" value="P-loop containing nucleotide triphosphate hydrolases"/>
    <property type="match status" value="1"/>
</dbReference>
<keyword evidence="5 8" id="KW-0547">Nucleotide-binding</keyword>
<dbReference type="PRINTS" id="PR00988">
    <property type="entry name" value="URIDINKINASE"/>
</dbReference>
<keyword evidence="4 8" id="KW-0808">Transferase</keyword>
<comment type="caution">
    <text evidence="11">The sequence shown here is derived from an EMBL/GenBank/DDBJ whole genome shotgun (WGS) entry which is preliminary data.</text>
</comment>
<feature type="domain" description="Phosphoribosyltransferase" evidence="10">
    <location>
        <begin position="249"/>
        <end position="436"/>
    </location>
</feature>
<dbReference type="AlphaFoldDB" id="A0A9P4MZC7"/>
<dbReference type="GO" id="GO:0004849">
    <property type="term" value="F:uridine kinase activity"/>
    <property type="evidence" value="ECO:0007669"/>
    <property type="project" value="UniProtKB-EC"/>
</dbReference>
<dbReference type="InterPro" id="IPR000836">
    <property type="entry name" value="PRTase_dom"/>
</dbReference>
<keyword evidence="7 8" id="KW-0067">ATP-binding</keyword>
<evidence type="ECO:0000256" key="2">
    <source>
        <dbReference type="ARBA" id="ARBA00004784"/>
    </source>
</evidence>
<dbReference type="Pfam" id="PF14681">
    <property type="entry name" value="UPRTase"/>
    <property type="match status" value="1"/>
</dbReference>
<evidence type="ECO:0000259" key="9">
    <source>
        <dbReference type="Pfam" id="PF00485"/>
    </source>
</evidence>
<comment type="catalytic activity">
    <reaction evidence="8">
        <text>uridine + ATP = UMP + ADP + H(+)</text>
        <dbReference type="Rhea" id="RHEA:16825"/>
        <dbReference type="ChEBI" id="CHEBI:15378"/>
        <dbReference type="ChEBI" id="CHEBI:16704"/>
        <dbReference type="ChEBI" id="CHEBI:30616"/>
        <dbReference type="ChEBI" id="CHEBI:57865"/>
        <dbReference type="ChEBI" id="CHEBI:456216"/>
        <dbReference type="EC" id="2.7.1.48"/>
    </reaction>
</comment>
<evidence type="ECO:0000256" key="3">
    <source>
        <dbReference type="ARBA" id="ARBA00005408"/>
    </source>
</evidence>
<keyword evidence="12" id="KW-1185">Reference proteome</keyword>
<dbReference type="FunFam" id="3.40.50.300:FF:000339">
    <property type="entry name" value="Uridine kinase"/>
    <property type="match status" value="1"/>
</dbReference>
<dbReference type="FunFam" id="3.40.50.2020:FF:000010">
    <property type="entry name" value="Uridine-cytidine kinase"/>
    <property type="match status" value="1"/>
</dbReference>
<protein>
    <recommendedName>
        <fullName evidence="8">Uridine kinase</fullName>
        <ecNumber evidence="8">2.7.1.48</ecNumber>
    </recommendedName>
</protein>
<dbReference type="InterPro" id="IPR006083">
    <property type="entry name" value="PRK/URK"/>
</dbReference>
<proteinExistence type="inferred from homology"/>
<evidence type="ECO:0000256" key="5">
    <source>
        <dbReference type="ARBA" id="ARBA00022741"/>
    </source>
</evidence>
<evidence type="ECO:0000313" key="12">
    <source>
        <dbReference type="Proteomes" id="UP000799536"/>
    </source>
</evidence>
<reference evidence="11" key="1">
    <citation type="journal article" date="2020" name="Stud. Mycol.">
        <title>101 Dothideomycetes genomes: a test case for predicting lifestyles and emergence of pathogens.</title>
        <authorList>
            <person name="Haridas S."/>
            <person name="Albert R."/>
            <person name="Binder M."/>
            <person name="Bloem J."/>
            <person name="Labutti K."/>
            <person name="Salamov A."/>
            <person name="Andreopoulos B."/>
            <person name="Baker S."/>
            <person name="Barry K."/>
            <person name="Bills G."/>
            <person name="Bluhm B."/>
            <person name="Cannon C."/>
            <person name="Castanera R."/>
            <person name="Culley D."/>
            <person name="Daum C."/>
            <person name="Ezra D."/>
            <person name="Gonzalez J."/>
            <person name="Henrissat B."/>
            <person name="Kuo A."/>
            <person name="Liang C."/>
            <person name="Lipzen A."/>
            <person name="Lutzoni F."/>
            <person name="Magnuson J."/>
            <person name="Mondo S."/>
            <person name="Nolan M."/>
            <person name="Ohm R."/>
            <person name="Pangilinan J."/>
            <person name="Park H.-J."/>
            <person name="Ramirez L."/>
            <person name="Alfaro M."/>
            <person name="Sun H."/>
            <person name="Tritt A."/>
            <person name="Yoshinaga Y."/>
            <person name="Zwiers L.-H."/>
            <person name="Turgeon B."/>
            <person name="Goodwin S."/>
            <person name="Spatafora J."/>
            <person name="Crous P."/>
            <person name="Grigoriev I."/>
        </authorList>
    </citation>
    <scope>NUCLEOTIDE SEQUENCE</scope>
    <source>
        <strain evidence="11">ATCC 74209</strain>
    </source>
</reference>
<dbReference type="OrthoDB" id="738517at2759"/>
<comment type="pathway">
    <text evidence="1 8">Pyrimidine metabolism; UMP biosynthesis via salvage pathway; UMP from uridine: step 1/1.</text>
</comment>
<dbReference type="CDD" id="cd02023">
    <property type="entry name" value="UMPK"/>
    <property type="match status" value="1"/>
</dbReference>
<dbReference type="NCBIfam" id="TIGR00235">
    <property type="entry name" value="udk"/>
    <property type="match status" value="1"/>
</dbReference>
<evidence type="ECO:0000313" key="11">
    <source>
        <dbReference type="EMBL" id="KAF2201740.1"/>
    </source>
</evidence>
<comment type="catalytic activity">
    <reaction evidence="8">
        <text>cytidine + ATP = CMP + ADP + H(+)</text>
        <dbReference type="Rhea" id="RHEA:24674"/>
        <dbReference type="ChEBI" id="CHEBI:15378"/>
        <dbReference type="ChEBI" id="CHEBI:17562"/>
        <dbReference type="ChEBI" id="CHEBI:30616"/>
        <dbReference type="ChEBI" id="CHEBI:60377"/>
        <dbReference type="ChEBI" id="CHEBI:456216"/>
        <dbReference type="EC" id="2.7.1.48"/>
    </reaction>
</comment>
<evidence type="ECO:0000256" key="6">
    <source>
        <dbReference type="ARBA" id="ARBA00022777"/>
    </source>
</evidence>
<dbReference type="SUPFAM" id="SSF52540">
    <property type="entry name" value="P-loop containing nucleoside triphosphate hydrolases"/>
    <property type="match status" value="1"/>
</dbReference>
<evidence type="ECO:0000256" key="4">
    <source>
        <dbReference type="ARBA" id="ARBA00022679"/>
    </source>
</evidence>
<dbReference type="InterPro" id="IPR000764">
    <property type="entry name" value="Uridine_kinase-like"/>
</dbReference>
<keyword evidence="6 8" id="KW-0418">Kinase</keyword>
<evidence type="ECO:0000259" key="10">
    <source>
        <dbReference type="Pfam" id="PF14681"/>
    </source>
</evidence>
<dbReference type="Gene3D" id="3.40.50.2020">
    <property type="match status" value="1"/>
</dbReference>
<accession>A0A9P4MZC7</accession>
<evidence type="ECO:0000256" key="1">
    <source>
        <dbReference type="ARBA" id="ARBA00004690"/>
    </source>
</evidence>
<comment type="similarity">
    <text evidence="3 8">Belongs to the uridine kinase family.</text>
</comment>
<evidence type="ECO:0000256" key="7">
    <source>
        <dbReference type="ARBA" id="ARBA00022840"/>
    </source>
</evidence>
<evidence type="ECO:0000256" key="8">
    <source>
        <dbReference type="RuleBase" id="RU003825"/>
    </source>
</evidence>
<dbReference type="EC" id="2.7.1.48" evidence="8"/>
<dbReference type="Proteomes" id="UP000799536">
    <property type="component" value="Unassembled WGS sequence"/>
</dbReference>
<dbReference type="PANTHER" id="PTHR10285">
    <property type="entry name" value="URIDINE KINASE"/>
    <property type="match status" value="1"/>
</dbReference>
<dbReference type="Pfam" id="PF00485">
    <property type="entry name" value="PRK"/>
    <property type="match status" value="1"/>
</dbReference>
<dbReference type="GO" id="GO:0005524">
    <property type="term" value="F:ATP binding"/>
    <property type="evidence" value="ECO:0007669"/>
    <property type="project" value="UniProtKB-KW"/>
</dbReference>
<sequence>MTINSRNHYAPPWGDASIIGVAGSSGSGKTSLALAMVASLNLPWVVIMSMDSFYKPLTPEQSAAAFRNEYDFDSPDAIDFDVLVDKLRDIKQGKVAQIPVYSFAKHARLPQTTTIYSPHVLILEGIFALHDQRVLDMLDMRIFADADGDLCLSRRLVRDVKERGRDIEGCIKQWFSFVKPNFHKYVGPQREIADIIVPRGIENKVAISMVTDRIQKILAHKSKLHQLELQRLGQAALEAPLSSNALIIPQTNQVRGIHTLLLNPKTSREDYIFYFDRMVAMLIEKAMDFLPYEPGQVTTPQGNMYMGLKKSADVSAVVILRGGSAFETGLRRTIPDCQTGRVLIQTNWRTAEPELHYRALPPNIAQHGLVLLLDPQMSSGAAALMAVRVLVDHGVPEEKIVFVTYLAGRIGINRVLSVFPEIRVVVARMGDDMQDRWVETRYLGC</sequence>
<feature type="domain" description="Phosphoribulokinase/uridine kinase" evidence="9">
    <location>
        <begin position="18"/>
        <end position="206"/>
    </location>
</feature>
<gene>
    <name evidence="11" type="ORF">GQ43DRAFT_455564</name>
</gene>
<dbReference type="GO" id="GO:0008655">
    <property type="term" value="P:pyrimidine-containing compound salvage"/>
    <property type="evidence" value="ECO:0007669"/>
    <property type="project" value="UniProtKB-ARBA"/>
</dbReference>
<dbReference type="InterPro" id="IPR027417">
    <property type="entry name" value="P-loop_NTPase"/>
</dbReference>